<dbReference type="EMBL" id="MU826859">
    <property type="protein sequence ID" value="KAJ7370673.1"/>
    <property type="molecule type" value="Genomic_DNA"/>
</dbReference>
<evidence type="ECO:0008006" key="4">
    <source>
        <dbReference type="Google" id="ProtNLM"/>
    </source>
</evidence>
<evidence type="ECO:0000256" key="1">
    <source>
        <dbReference type="SAM" id="Phobius"/>
    </source>
</evidence>
<keyword evidence="1" id="KW-0472">Membrane</keyword>
<keyword evidence="3" id="KW-1185">Reference proteome</keyword>
<keyword evidence="1" id="KW-0812">Transmembrane</keyword>
<proteinExistence type="predicted"/>
<dbReference type="Proteomes" id="UP001163046">
    <property type="component" value="Unassembled WGS sequence"/>
</dbReference>
<reference evidence="2" key="1">
    <citation type="submission" date="2023-01" db="EMBL/GenBank/DDBJ databases">
        <title>Genome assembly of the deep-sea coral Lophelia pertusa.</title>
        <authorList>
            <person name="Herrera S."/>
            <person name="Cordes E."/>
        </authorList>
    </citation>
    <scope>NUCLEOTIDE SEQUENCE</scope>
    <source>
        <strain evidence="2">USNM1676648</strain>
        <tissue evidence="2">Polyp</tissue>
    </source>
</reference>
<evidence type="ECO:0000313" key="3">
    <source>
        <dbReference type="Proteomes" id="UP001163046"/>
    </source>
</evidence>
<name>A0A9W9YZ29_9CNID</name>
<comment type="caution">
    <text evidence="2">The sequence shown here is derived from an EMBL/GenBank/DDBJ whole genome shotgun (WGS) entry which is preliminary data.</text>
</comment>
<gene>
    <name evidence="2" type="ORF">OS493_030789</name>
</gene>
<keyword evidence="1" id="KW-1133">Transmembrane helix</keyword>
<evidence type="ECO:0000313" key="2">
    <source>
        <dbReference type="EMBL" id="KAJ7370673.1"/>
    </source>
</evidence>
<sequence>MANTARDRDVSTGRRAAYHASKAEIKLEEVNYQNRRKVPADVKDRFMLAFMIFVVFVLVVGISLTIWAVVMIKHIENRPVPEDQQYSDAAAKRRR</sequence>
<dbReference type="AlphaFoldDB" id="A0A9W9YZ29"/>
<feature type="transmembrane region" description="Helical" evidence="1">
    <location>
        <begin position="46"/>
        <end position="70"/>
    </location>
</feature>
<protein>
    <recommendedName>
        <fullName evidence="4">Transmembrane protein</fullName>
    </recommendedName>
</protein>
<accession>A0A9W9YZ29</accession>
<organism evidence="2 3">
    <name type="scientific">Desmophyllum pertusum</name>
    <dbReference type="NCBI Taxonomy" id="174260"/>
    <lineage>
        <taxon>Eukaryota</taxon>
        <taxon>Metazoa</taxon>
        <taxon>Cnidaria</taxon>
        <taxon>Anthozoa</taxon>
        <taxon>Hexacorallia</taxon>
        <taxon>Scleractinia</taxon>
        <taxon>Caryophylliina</taxon>
        <taxon>Caryophylliidae</taxon>
        <taxon>Desmophyllum</taxon>
    </lineage>
</organism>